<gene>
    <name evidence="2" type="ORF">TIFTF001_014869</name>
</gene>
<accession>A0AA88D4I8</accession>
<protein>
    <submittedName>
        <fullName evidence="2">Uncharacterized protein</fullName>
    </submittedName>
</protein>
<feature type="chain" id="PRO_5041727997" evidence="1">
    <location>
        <begin position="26"/>
        <end position="60"/>
    </location>
</feature>
<evidence type="ECO:0000313" key="2">
    <source>
        <dbReference type="EMBL" id="GMN45683.1"/>
    </source>
</evidence>
<keyword evidence="3" id="KW-1185">Reference proteome</keyword>
<feature type="signal peptide" evidence="1">
    <location>
        <begin position="1"/>
        <end position="25"/>
    </location>
</feature>
<comment type="caution">
    <text evidence="2">The sequence shown here is derived from an EMBL/GenBank/DDBJ whole genome shotgun (WGS) entry which is preliminary data.</text>
</comment>
<dbReference type="Proteomes" id="UP001187192">
    <property type="component" value="Unassembled WGS sequence"/>
</dbReference>
<reference evidence="2" key="1">
    <citation type="submission" date="2023-07" db="EMBL/GenBank/DDBJ databases">
        <title>draft genome sequence of fig (Ficus carica).</title>
        <authorList>
            <person name="Takahashi T."/>
            <person name="Nishimura K."/>
        </authorList>
    </citation>
    <scope>NUCLEOTIDE SEQUENCE</scope>
</reference>
<keyword evidence="1" id="KW-0732">Signal</keyword>
<name>A0AA88D4I8_FICCA</name>
<sequence length="60" mass="6560">MKFLGFVSWLCWILILVLLSNPPSSDHFGLRMLTGCSAGRAPPYRELPTPVGNAGISHHP</sequence>
<evidence type="ECO:0000256" key="1">
    <source>
        <dbReference type="SAM" id="SignalP"/>
    </source>
</evidence>
<evidence type="ECO:0000313" key="3">
    <source>
        <dbReference type="Proteomes" id="UP001187192"/>
    </source>
</evidence>
<dbReference type="EMBL" id="BTGU01000021">
    <property type="protein sequence ID" value="GMN45683.1"/>
    <property type="molecule type" value="Genomic_DNA"/>
</dbReference>
<organism evidence="2 3">
    <name type="scientific">Ficus carica</name>
    <name type="common">Common fig</name>
    <dbReference type="NCBI Taxonomy" id="3494"/>
    <lineage>
        <taxon>Eukaryota</taxon>
        <taxon>Viridiplantae</taxon>
        <taxon>Streptophyta</taxon>
        <taxon>Embryophyta</taxon>
        <taxon>Tracheophyta</taxon>
        <taxon>Spermatophyta</taxon>
        <taxon>Magnoliopsida</taxon>
        <taxon>eudicotyledons</taxon>
        <taxon>Gunneridae</taxon>
        <taxon>Pentapetalae</taxon>
        <taxon>rosids</taxon>
        <taxon>fabids</taxon>
        <taxon>Rosales</taxon>
        <taxon>Moraceae</taxon>
        <taxon>Ficeae</taxon>
        <taxon>Ficus</taxon>
    </lineage>
</organism>
<dbReference type="AlphaFoldDB" id="A0AA88D4I8"/>
<proteinExistence type="predicted"/>